<organism evidence="1 2">
    <name type="scientific">Alsobacter metallidurans</name>
    <dbReference type="NCBI Taxonomy" id="340221"/>
    <lineage>
        <taxon>Bacteria</taxon>
        <taxon>Pseudomonadati</taxon>
        <taxon>Pseudomonadota</taxon>
        <taxon>Alphaproteobacteria</taxon>
        <taxon>Hyphomicrobiales</taxon>
        <taxon>Alsobacteraceae</taxon>
        <taxon>Alsobacter</taxon>
    </lineage>
</organism>
<reference evidence="1" key="1">
    <citation type="journal article" date="2014" name="Int. J. Syst. Evol. Microbiol.">
        <title>Complete genome sequence of Corynebacterium casei LMG S-19264T (=DSM 44701T), isolated from a smear-ripened cheese.</title>
        <authorList>
            <consortium name="US DOE Joint Genome Institute (JGI-PGF)"/>
            <person name="Walter F."/>
            <person name="Albersmeier A."/>
            <person name="Kalinowski J."/>
            <person name="Ruckert C."/>
        </authorList>
    </citation>
    <scope>NUCLEOTIDE SEQUENCE</scope>
    <source>
        <strain evidence="1">CGMCC 1.12214</strain>
    </source>
</reference>
<comment type="caution">
    <text evidence="1">The sequence shown here is derived from an EMBL/GenBank/DDBJ whole genome shotgun (WGS) entry which is preliminary data.</text>
</comment>
<keyword evidence="2" id="KW-1185">Reference proteome</keyword>
<name>A0A917MGE3_9HYPH</name>
<dbReference type="EMBL" id="BMES01000001">
    <property type="protein sequence ID" value="GGH14385.1"/>
    <property type="molecule type" value="Genomic_DNA"/>
</dbReference>
<protein>
    <recommendedName>
        <fullName evidence="3">ParB/Sulfiredoxin domain-containing protein</fullName>
    </recommendedName>
</protein>
<gene>
    <name evidence="1" type="ORF">GCM10007036_13680</name>
</gene>
<sequence>MMGRLELMRVQLYTSEIAGKARYLNFPAALFDCRAGVHGRPYTIDALQALKHNAKVEVEVERLDELRDGVARSEEAVMPQLCEPLPLFISEGEGWLLHGHHRLSVLVEHGCADVAARVAKYDRGLEFETGGTP</sequence>
<evidence type="ECO:0008006" key="3">
    <source>
        <dbReference type="Google" id="ProtNLM"/>
    </source>
</evidence>
<accession>A0A917MGE3</accession>
<dbReference type="Proteomes" id="UP000603912">
    <property type="component" value="Unassembled WGS sequence"/>
</dbReference>
<dbReference type="SUPFAM" id="SSF110849">
    <property type="entry name" value="ParB/Sulfiredoxin"/>
    <property type="match status" value="1"/>
</dbReference>
<proteinExistence type="predicted"/>
<dbReference type="InterPro" id="IPR036086">
    <property type="entry name" value="ParB/Sulfiredoxin_sf"/>
</dbReference>
<reference evidence="1" key="2">
    <citation type="submission" date="2020-09" db="EMBL/GenBank/DDBJ databases">
        <authorList>
            <person name="Sun Q."/>
            <person name="Zhou Y."/>
        </authorList>
    </citation>
    <scope>NUCLEOTIDE SEQUENCE</scope>
    <source>
        <strain evidence="1">CGMCC 1.12214</strain>
    </source>
</reference>
<dbReference type="AlphaFoldDB" id="A0A917MGE3"/>
<evidence type="ECO:0000313" key="2">
    <source>
        <dbReference type="Proteomes" id="UP000603912"/>
    </source>
</evidence>
<evidence type="ECO:0000313" key="1">
    <source>
        <dbReference type="EMBL" id="GGH14385.1"/>
    </source>
</evidence>
<dbReference type="RefSeq" id="WP_188516913.1">
    <property type="nucleotide sequence ID" value="NZ_BMES01000001.1"/>
</dbReference>